<reference evidence="3 4" key="1">
    <citation type="submission" date="2023-10" db="EMBL/GenBank/DDBJ databases">
        <title>Chromosome-scale genome assembly provides insights into flower coloration mechanisms of Canna indica.</title>
        <authorList>
            <person name="Li C."/>
        </authorList>
    </citation>
    <scope>NUCLEOTIDE SEQUENCE [LARGE SCALE GENOMIC DNA]</scope>
    <source>
        <tissue evidence="3">Flower</tissue>
    </source>
</reference>
<feature type="domain" description="C2H2-type" evidence="2">
    <location>
        <begin position="60"/>
        <end position="82"/>
    </location>
</feature>
<dbReference type="GO" id="GO:0008270">
    <property type="term" value="F:zinc ion binding"/>
    <property type="evidence" value="ECO:0007669"/>
    <property type="project" value="UniProtKB-KW"/>
</dbReference>
<dbReference type="InterPro" id="IPR013087">
    <property type="entry name" value="Znf_C2H2_type"/>
</dbReference>
<evidence type="ECO:0000256" key="1">
    <source>
        <dbReference type="PROSITE-ProRule" id="PRU00042"/>
    </source>
</evidence>
<evidence type="ECO:0000313" key="4">
    <source>
        <dbReference type="Proteomes" id="UP001327560"/>
    </source>
</evidence>
<keyword evidence="1" id="KW-0863">Zinc-finger</keyword>
<sequence length="589" mass="66138">MDSVQPLESIKTPQTAIMSTSEQIQALKVPEAVVALAQAAAKVNDLPGWSLLAPCKVQFQKCEKCSREFCSTINFRRHIRVHRRSLNIDKDFSKNRVLLEAYWDKLRLEEAKDIILLRNVVVEDVTGPSIIKALSIFIQSLGLPLLPHAYIKAGATLLDVIEGNTSRFPLSSQELFSVLDDASEKTFLHTGSALSMQKYIFNGDAGTIALDTKNLVAFASFMLEQKLVKSWHAHKDVEALRCQHLLMEEEEAAKKRQAEIQERKKMKKLRQKEKRANILTDITKSNNEAYSYNTVERMCCSTETSSLLPASESCLDIARPSVSQEIPCGEFTILVEPHLHENINIEDTDHIVNQEMVTKASGCQLIPISGEVLMLTENVSSGSQLGEVPSAKSSQTPTNDFTIWTQKIKPEKVDANEGNTNPRVKYGYNKCEVLIGSISVTLRKGFDHCREASPLVQNLNTSDRMELELQKPVCLDLGDSSIEETNINQFLAQSVNHIPAEGTCFASGAMDDNPDNSNLGTPDFSLSRLFSNHIAKTFLEEKDQQTQQTDIWTRLPQLDVFAAEAKFSAGQYRIHWIKRIHKKKSNWFR</sequence>
<dbReference type="PANTHER" id="PTHR36055">
    <property type="entry name" value="C2H2-LIKE ZINC FINGER PROTEIN"/>
    <property type="match status" value="1"/>
</dbReference>
<evidence type="ECO:0000259" key="2">
    <source>
        <dbReference type="PROSITE" id="PS50157"/>
    </source>
</evidence>
<keyword evidence="4" id="KW-1185">Reference proteome</keyword>
<evidence type="ECO:0000313" key="3">
    <source>
        <dbReference type="EMBL" id="WOL05836.1"/>
    </source>
</evidence>
<proteinExistence type="predicted"/>
<dbReference type="Proteomes" id="UP001327560">
    <property type="component" value="Chromosome 4"/>
</dbReference>
<keyword evidence="1" id="KW-0479">Metal-binding</keyword>
<gene>
    <name evidence="3" type="ORF">Cni_G14567</name>
</gene>
<name>A0AAQ3QDT2_9LILI</name>
<dbReference type="PROSITE" id="PS50157">
    <property type="entry name" value="ZINC_FINGER_C2H2_2"/>
    <property type="match status" value="1"/>
</dbReference>
<dbReference type="PANTHER" id="PTHR36055:SF1">
    <property type="entry name" value="C2H2-LIKE ZINC FINGER PROTEIN"/>
    <property type="match status" value="1"/>
</dbReference>
<organism evidence="3 4">
    <name type="scientific">Canna indica</name>
    <name type="common">Indian-shot</name>
    <dbReference type="NCBI Taxonomy" id="4628"/>
    <lineage>
        <taxon>Eukaryota</taxon>
        <taxon>Viridiplantae</taxon>
        <taxon>Streptophyta</taxon>
        <taxon>Embryophyta</taxon>
        <taxon>Tracheophyta</taxon>
        <taxon>Spermatophyta</taxon>
        <taxon>Magnoliopsida</taxon>
        <taxon>Liliopsida</taxon>
        <taxon>Zingiberales</taxon>
        <taxon>Cannaceae</taxon>
        <taxon>Canna</taxon>
    </lineage>
</organism>
<keyword evidence="1" id="KW-0862">Zinc</keyword>
<protein>
    <recommendedName>
        <fullName evidence="2">C2H2-type domain-containing protein</fullName>
    </recommendedName>
</protein>
<dbReference type="PROSITE" id="PS00028">
    <property type="entry name" value="ZINC_FINGER_C2H2_1"/>
    <property type="match status" value="1"/>
</dbReference>
<accession>A0AAQ3QDT2</accession>
<dbReference type="AlphaFoldDB" id="A0AAQ3QDT2"/>
<dbReference type="EMBL" id="CP136893">
    <property type="protein sequence ID" value="WOL05836.1"/>
    <property type="molecule type" value="Genomic_DNA"/>
</dbReference>